<organism evidence="2 3">
    <name type="scientific">Candidozyma auris</name>
    <name type="common">Yeast</name>
    <name type="synonym">Candida auris</name>
    <dbReference type="NCBI Taxonomy" id="498019"/>
    <lineage>
        <taxon>Eukaryota</taxon>
        <taxon>Fungi</taxon>
        <taxon>Dikarya</taxon>
        <taxon>Ascomycota</taxon>
        <taxon>Saccharomycotina</taxon>
        <taxon>Pichiomycetes</taxon>
        <taxon>Metschnikowiaceae</taxon>
        <taxon>Candidozyma</taxon>
    </lineage>
</organism>
<comment type="caution">
    <text evidence="2">The sequence shown here is derived from an EMBL/GenBank/DDBJ whole genome shotgun (WGS) entry which is preliminary data.</text>
</comment>
<reference evidence="3" key="1">
    <citation type="journal article" date="2015" name="BMC Genomics">
        <title>Draft genome of a commonly misdiagnosed multidrug resistant pathogen Candida auris.</title>
        <authorList>
            <person name="Chatterjee S."/>
            <person name="Alampalli S.V."/>
            <person name="Nageshan R.K."/>
            <person name="Chettiar S.T."/>
            <person name="Joshi S."/>
            <person name="Tatu U.S."/>
        </authorList>
    </citation>
    <scope>NUCLEOTIDE SEQUENCE [LARGE SCALE GENOMIC DNA]</scope>
    <source>
        <strain evidence="3">6684</strain>
    </source>
</reference>
<feature type="compositionally biased region" description="Polar residues" evidence="1">
    <location>
        <begin position="23"/>
        <end position="33"/>
    </location>
</feature>
<protein>
    <submittedName>
        <fullName evidence="2">Uncharacterized protein</fullName>
    </submittedName>
</protein>
<dbReference type="EMBL" id="LGST01000018">
    <property type="protein sequence ID" value="KNE00354.1"/>
    <property type="molecule type" value="Genomic_DNA"/>
</dbReference>
<proteinExistence type="predicted"/>
<gene>
    <name evidence="2" type="ORF">QG37_02378</name>
</gene>
<dbReference type="AlphaFoldDB" id="A0A0L0P254"/>
<evidence type="ECO:0000313" key="3">
    <source>
        <dbReference type="Proteomes" id="UP000037122"/>
    </source>
</evidence>
<dbReference type="Proteomes" id="UP000037122">
    <property type="component" value="Unassembled WGS sequence"/>
</dbReference>
<sequence>MVKVAVMVFDEDGGVDEEGGLDKSSTSASYTGI</sequence>
<accession>A0A0L0P254</accession>
<evidence type="ECO:0000313" key="2">
    <source>
        <dbReference type="EMBL" id="KNE00354.1"/>
    </source>
</evidence>
<name>A0A0L0P254_CANAR</name>
<feature type="region of interest" description="Disordered" evidence="1">
    <location>
        <begin position="13"/>
        <end position="33"/>
    </location>
</feature>
<evidence type="ECO:0000256" key="1">
    <source>
        <dbReference type="SAM" id="MobiDB-lite"/>
    </source>
</evidence>
<dbReference type="VEuPathDB" id="FungiDB:QG37_02378"/>